<keyword evidence="2" id="KW-1185">Reference proteome</keyword>
<organism evidence="1 2">
    <name type="scientific">Ilyodon furcidens</name>
    <name type="common">goldbreast splitfin</name>
    <dbReference type="NCBI Taxonomy" id="33524"/>
    <lineage>
        <taxon>Eukaryota</taxon>
        <taxon>Metazoa</taxon>
        <taxon>Chordata</taxon>
        <taxon>Craniata</taxon>
        <taxon>Vertebrata</taxon>
        <taxon>Euteleostomi</taxon>
        <taxon>Actinopterygii</taxon>
        <taxon>Neopterygii</taxon>
        <taxon>Teleostei</taxon>
        <taxon>Neoteleostei</taxon>
        <taxon>Acanthomorphata</taxon>
        <taxon>Ovalentaria</taxon>
        <taxon>Atherinomorphae</taxon>
        <taxon>Cyprinodontiformes</taxon>
        <taxon>Goodeidae</taxon>
        <taxon>Ilyodon</taxon>
    </lineage>
</organism>
<evidence type="ECO:0000313" key="2">
    <source>
        <dbReference type="Proteomes" id="UP001482620"/>
    </source>
</evidence>
<reference evidence="1 2" key="1">
    <citation type="submission" date="2021-06" db="EMBL/GenBank/DDBJ databases">
        <authorList>
            <person name="Palmer J.M."/>
        </authorList>
    </citation>
    <scope>NUCLEOTIDE SEQUENCE [LARGE SCALE GENOMIC DNA]</scope>
    <source>
        <strain evidence="2">if_2019</strain>
        <tissue evidence="1">Muscle</tissue>
    </source>
</reference>
<sequence length="81" mass="9617">MCIASSRFCTLRHHQCRYHHQLLQPRHQIKKSHIRMAGCQANMSRWKDNISDKKIDHPYLQSSNCPFKMNIAPQTGRWRGT</sequence>
<evidence type="ECO:0000313" key="1">
    <source>
        <dbReference type="EMBL" id="MEQ2253190.1"/>
    </source>
</evidence>
<protein>
    <submittedName>
        <fullName evidence="1">Uncharacterized protein</fullName>
    </submittedName>
</protein>
<gene>
    <name evidence="1" type="ORF">ILYODFUR_029683</name>
</gene>
<proteinExistence type="predicted"/>
<name>A0ABV0V909_9TELE</name>
<comment type="caution">
    <text evidence="1">The sequence shown here is derived from an EMBL/GenBank/DDBJ whole genome shotgun (WGS) entry which is preliminary data.</text>
</comment>
<dbReference type="EMBL" id="JAHRIQ010096943">
    <property type="protein sequence ID" value="MEQ2253190.1"/>
    <property type="molecule type" value="Genomic_DNA"/>
</dbReference>
<dbReference type="Proteomes" id="UP001482620">
    <property type="component" value="Unassembled WGS sequence"/>
</dbReference>
<accession>A0ABV0V909</accession>